<feature type="signal peptide" evidence="1">
    <location>
        <begin position="1"/>
        <end position="23"/>
    </location>
</feature>
<dbReference type="Proteomes" id="UP000285780">
    <property type="component" value="Unassembled WGS sequence"/>
</dbReference>
<feature type="chain" id="PRO_5019569923" evidence="1">
    <location>
        <begin position="24"/>
        <end position="744"/>
    </location>
</feature>
<protein>
    <submittedName>
        <fullName evidence="2">Gliding motility-associated-like protein</fullName>
    </submittedName>
</protein>
<dbReference type="EMBL" id="RAQM01000009">
    <property type="protein sequence ID" value="RKF03488.1"/>
    <property type="molecule type" value="Genomic_DNA"/>
</dbReference>
<keyword evidence="3" id="KW-1185">Reference proteome</keyword>
<comment type="caution">
    <text evidence="2">The sequence shown here is derived from an EMBL/GenBank/DDBJ whole genome shotgun (WGS) entry which is preliminary data.</text>
</comment>
<keyword evidence="1" id="KW-0732">Signal</keyword>
<sequence length="744" mass="81779">MKRKTKSILILLAIFLICLNSSAQVLESVVINDLRGVANRALCDQIGGTNYSLDITFSGAVFENDNTFTIELSDENGSFSDPSKVKELRVLTSTATNNYNQQFNIKNIGFQLREGTYGKSYVIRVRTSNPVQTVQTASFEAYYDMFAEGELSINNGQEFTLCNGETKEVALDTNVIGEYLWYRVQSGTDELVATTQEPKYTIAETGQYYVVIDYGLCGGPKSRYLTVSGLSGADTEIKGPSTIEVCSDQSHTFEANITNTSYTYKWYLDNELKKSSNEPTYTTPNTGQFGTYRLEIEAGTCSTRSNDVILQQPTAAGYTVTNEGALRRVMLTGETKELCINHDATSTDVDIEWYKDADGVPMGGKTGSCMNATDPGNYYARVKKSTGGTCEAAVDSEKFVLLGVDSFKVAIRVATDYEECNITNTTLSVVGVKAVAEDGNEYDLTADQIAMLSYDWRKDGVSTGETGNEYTVNSFSDNGLYTLNVSHDGTESNSEGINVKLVEIPVVSSPSNSLCAGSFINYTIDNYNTSYTYQWIKDGTEDVTPTDPQTLTVTEVGEYVLRYSGFGCDKELAPINVIPFDDSAVTITPSEKVVMEEGGSEVVIAAGGESYEWYLGENTSGTLLSTTDQLTVTSLGFYTVKAKVGNCSVERTIEVVEQDDQIIVPNTLTPNGDGKNDTWKISNKYAFQPLVTIILYNANGKEILKTTEYRNDWPTEDLGNQKVFYYKIIREDKLIKAGTISVLH</sequence>
<name>A0A420E0C4_9FLAO</name>
<evidence type="ECO:0000256" key="1">
    <source>
        <dbReference type="SAM" id="SignalP"/>
    </source>
</evidence>
<dbReference type="InterPro" id="IPR013783">
    <property type="entry name" value="Ig-like_fold"/>
</dbReference>
<evidence type="ECO:0000313" key="3">
    <source>
        <dbReference type="Proteomes" id="UP000285780"/>
    </source>
</evidence>
<reference evidence="2 3" key="1">
    <citation type="submission" date="2018-09" db="EMBL/GenBank/DDBJ databases">
        <title>Genomic Encyclopedia of Archaeal and Bacterial Type Strains, Phase II (KMG-II): from individual species to whole genera.</title>
        <authorList>
            <person name="Goeker M."/>
        </authorList>
    </citation>
    <scope>NUCLEOTIDE SEQUENCE [LARGE SCALE GENOMIC DNA]</scope>
    <source>
        <strain evidence="2 3">DSM 16505</strain>
    </source>
</reference>
<dbReference type="RefSeq" id="WP_120187033.1">
    <property type="nucleotide sequence ID" value="NZ_RAQM01000009.1"/>
</dbReference>
<dbReference type="Gene3D" id="2.60.40.10">
    <property type="entry name" value="Immunoglobulins"/>
    <property type="match status" value="1"/>
</dbReference>
<proteinExistence type="predicted"/>
<gene>
    <name evidence="2" type="ORF">C8N26_1876</name>
</gene>
<accession>A0A420E0C4</accession>
<dbReference type="Pfam" id="PF13585">
    <property type="entry name" value="CHU_C"/>
    <property type="match status" value="1"/>
</dbReference>
<evidence type="ECO:0000313" key="2">
    <source>
        <dbReference type="EMBL" id="RKF03488.1"/>
    </source>
</evidence>
<dbReference type="AlphaFoldDB" id="A0A420E0C4"/>
<organism evidence="2 3">
    <name type="scientific">Tenacibaculum lutimaris</name>
    <dbReference type="NCBI Taxonomy" id="285258"/>
    <lineage>
        <taxon>Bacteria</taxon>
        <taxon>Pseudomonadati</taxon>
        <taxon>Bacteroidota</taxon>
        <taxon>Flavobacteriia</taxon>
        <taxon>Flavobacteriales</taxon>
        <taxon>Flavobacteriaceae</taxon>
        <taxon>Tenacibaculum</taxon>
    </lineage>
</organism>